<protein>
    <submittedName>
        <fullName evidence="1">Uncharacterized protein</fullName>
    </submittedName>
</protein>
<name>W9JMN2_FUSOX</name>
<organism evidence="1">
    <name type="scientific">Fusarium oxysporum Fo47</name>
    <dbReference type="NCBI Taxonomy" id="660027"/>
    <lineage>
        <taxon>Eukaryota</taxon>
        <taxon>Fungi</taxon>
        <taxon>Dikarya</taxon>
        <taxon>Ascomycota</taxon>
        <taxon>Pezizomycotina</taxon>
        <taxon>Sordariomycetes</taxon>
        <taxon>Hypocreomycetidae</taxon>
        <taxon>Hypocreales</taxon>
        <taxon>Nectriaceae</taxon>
        <taxon>Fusarium</taxon>
        <taxon>Fusarium oxysporum species complex</taxon>
    </lineage>
</organism>
<accession>W9JMN2</accession>
<reference evidence="1" key="1">
    <citation type="submission" date="2011-06" db="EMBL/GenBank/DDBJ databases">
        <title>The Genome Sequence of Fusarium oxysporum Fo47.</title>
        <authorList>
            <consortium name="The Broad Institute Genome Sequencing Platform"/>
            <person name="Ma L.-J."/>
            <person name="Gale L.R."/>
            <person name="Schwartz D.C."/>
            <person name="Zhou S."/>
            <person name="Corby-Kistler H."/>
            <person name="Young S.K."/>
            <person name="Zeng Q."/>
            <person name="Gargeya S."/>
            <person name="Fitzgerald M."/>
            <person name="Haas B."/>
            <person name="Abouelleil A."/>
            <person name="Alvarado L."/>
            <person name="Arachchi H.M."/>
            <person name="Berlin A."/>
            <person name="Brown A."/>
            <person name="Chapman S.B."/>
            <person name="Chen Z."/>
            <person name="Dunbar C."/>
            <person name="Freedman E."/>
            <person name="Gearin G."/>
            <person name="Gellesch M."/>
            <person name="Goldberg J."/>
            <person name="Griggs A."/>
            <person name="Gujja S."/>
            <person name="Heiman D."/>
            <person name="Howarth C."/>
            <person name="Larson L."/>
            <person name="Lui A."/>
            <person name="MacDonald P.J.P."/>
            <person name="Mehta T."/>
            <person name="Montmayeur A."/>
            <person name="Murphy C."/>
            <person name="Neiman D."/>
            <person name="Pearson M."/>
            <person name="Priest M."/>
            <person name="Roberts A."/>
            <person name="Saif S."/>
            <person name="Shea T."/>
            <person name="Shenoy N."/>
            <person name="Sisk P."/>
            <person name="Stolte C."/>
            <person name="Sykes S."/>
            <person name="Wortman J."/>
            <person name="Nusbaum C."/>
            <person name="Birren B."/>
        </authorList>
    </citation>
    <scope>NUCLEOTIDE SEQUENCE [LARGE SCALE GENOMIC DNA]</scope>
    <source>
        <strain evidence="1">Fo47</strain>
    </source>
</reference>
<sequence>MGWRPGSPVRNAAVSRAACCIEANSFDSSGYRSRDLAFAEIEEEDSRGEGRY</sequence>
<dbReference type="Proteomes" id="UP000030766">
    <property type="component" value="Unassembled WGS sequence"/>
</dbReference>
<gene>
    <name evidence="1" type="ORF">FOZG_12978</name>
</gene>
<dbReference type="AlphaFoldDB" id="W9JMN2"/>
<evidence type="ECO:0000313" key="1">
    <source>
        <dbReference type="EMBL" id="EWZ33216.1"/>
    </source>
</evidence>
<dbReference type="EMBL" id="JH717905">
    <property type="protein sequence ID" value="EWZ33216.1"/>
    <property type="molecule type" value="Genomic_DNA"/>
</dbReference>
<proteinExistence type="predicted"/>
<dbReference type="HOGENOM" id="CLU_3087338_0_0_1"/>
<dbReference type="VEuPathDB" id="FungiDB:FOZG_12978"/>
<reference evidence="1" key="2">
    <citation type="submission" date="2012-06" db="EMBL/GenBank/DDBJ databases">
        <title>Annotation of the Genome Sequence of Fusarium oxysporum Fo47.</title>
        <authorList>
            <consortium name="The Broad Institute Genomics Platform"/>
            <person name="Ma L.-J."/>
            <person name="Corby-Kistler H."/>
            <person name="Broz K."/>
            <person name="Gale L.R."/>
            <person name="Jonkers W."/>
            <person name="O'Donnell K."/>
            <person name="Ploetz R."/>
            <person name="Steinberg C."/>
            <person name="Schwartz D.C."/>
            <person name="VanEtten H."/>
            <person name="Zhou S."/>
            <person name="Young S.K."/>
            <person name="Zeng Q."/>
            <person name="Gargeya S."/>
            <person name="Fitzgerald M."/>
            <person name="Abouelleil A."/>
            <person name="Alvarado L."/>
            <person name="Chapman S.B."/>
            <person name="Gainer-Dewar J."/>
            <person name="Goldberg J."/>
            <person name="Griggs A."/>
            <person name="Gujja S."/>
            <person name="Hansen M."/>
            <person name="Howarth C."/>
            <person name="Imamovic A."/>
            <person name="Ireland A."/>
            <person name="Larimer J."/>
            <person name="McCowan C."/>
            <person name="Murphy C."/>
            <person name="Pearson M."/>
            <person name="Poon T.W."/>
            <person name="Priest M."/>
            <person name="Roberts A."/>
            <person name="Saif S."/>
            <person name="Shea T."/>
            <person name="Sykes S."/>
            <person name="Wortman J."/>
            <person name="Nusbaum C."/>
            <person name="Birren B."/>
        </authorList>
    </citation>
    <scope>NUCLEOTIDE SEQUENCE</scope>
    <source>
        <strain evidence="1">Fo47</strain>
    </source>
</reference>